<evidence type="ECO:0008006" key="7">
    <source>
        <dbReference type="Google" id="ProtNLM"/>
    </source>
</evidence>
<dbReference type="InterPro" id="IPR028994">
    <property type="entry name" value="Integrin_alpha_N"/>
</dbReference>
<dbReference type="AlphaFoldDB" id="A0A2K1DXB6"/>
<proteinExistence type="predicted"/>
<dbReference type="InterPro" id="IPR011519">
    <property type="entry name" value="UnbV_ASPIC"/>
</dbReference>
<evidence type="ECO:0000259" key="4">
    <source>
        <dbReference type="Pfam" id="PF18962"/>
    </source>
</evidence>
<dbReference type="Pfam" id="PF07593">
    <property type="entry name" value="UnbV_ASPIC"/>
    <property type="match status" value="1"/>
</dbReference>
<dbReference type="Gene3D" id="2.130.10.130">
    <property type="entry name" value="Integrin alpha, N-terminal"/>
    <property type="match status" value="3"/>
</dbReference>
<evidence type="ECO:0000313" key="5">
    <source>
        <dbReference type="EMBL" id="PNQ72681.1"/>
    </source>
</evidence>
<dbReference type="InterPro" id="IPR026444">
    <property type="entry name" value="Secre_tail"/>
</dbReference>
<comment type="caution">
    <text evidence="5">The sequence shown here is derived from an EMBL/GenBank/DDBJ whole genome shotgun (WGS) entry which is preliminary data.</text>
</comment>
<evidence type="ECO:0000259" key="3">
    <source>
        <dbReference type="Pfam" id="PF07593"/>
    </source>
</evidence>
<dbReference type="InterPro" id="IPR027039">
    <property type="entry name" value="Crtac1"/>
</dbReference>
<dbReference type="Pfam" id="PF18962">
    <property type="entry name" value="Por_Secre_tail"/>
    <property type="match status" value="1"/>
</dbReference>
<keyword evidence="2" id="KW-0472">Membrane</keyword>
<evidence type="ECO:0000256" key="2">
    <source>
        <dbReference type="SAM" id="Phobius"/>
    </source>
</evidence>
<keyword evidence="6" id="KW-1185">Reference proteome</keyword>
<reference evidence="5 6" key="1">
    <citation type="submission" date="2018-01" db="EMBL/GenBank/DDBJ databases">
        <title>The draft genome of Hanstruepera neustonica JCM19743.</title>
        <authorList>
            <person name="He R.-H."/>
            <person name="Du Z.-J."/>
        </authorList>
    </citation>
    <scope>NUCLEOTIDE SEQUENCE [LARGE SCALE GENOMIC DNA]</scope>
    <source>
        <strain evidence="5 6">JCM19743</strain>
    </source>
</reference>
<dbReference type="NCBIfam" id="TIGR04183">
    <property type="entry name" value="Por_Secre_tail"/>
    <property type="match status" value="1"/>
</dbReference>
<sequence length="584" mass="64563">MNNTKDAIQMKISNVALFLIIFWTFGIYAQIDFVNQATALGVNMTAGDLEYGSGISFCDFNNDGWDDISIATSFGNQSEFFLNNQDGTFTRQNFSLPNDNVQGRQIIWADYDNDGDKDLFIISNLNGNHLYNNNGSLVFTDVTAASGLPTANIESWGASFGDINNDGFLDVFISNRDENLVQPNLLFLNNQDGTFSDISVSAGIHLTSHLSFCSAFFDYNNDGWQDIYVANDKDFNENFLYHNNGNNTFTNVAPSAGVNIAIDAMTTTIGDYNNDGWFDIYVTNTPIGGNAFFKNNGDNTFTNVTEITGTDFHSFAWGAVFLDADNDMDQDMYVSSSMDGSIPALLSAQFYTNNGDETFSTPNAGFNNDTRISHSNAIGDVDNDGYPEIIVSNSNNESVFLWKNQSAQNNNWLKINLEGVVSNKDGIGSRIEISINGEKQYRYTLCGEGYISQNTNSELFGLGTNSEVDYVKVTWLSGTIDYLENVTANQILNIVEGSYPLSVTEEVFQNDFNVYPNPANEVIKFHSKLPVSVIEIFNQIGSRVYASEPNKSEGEVNMGNLSSGVYILKIQYGNTLISKKIIKN</sequence>
<organism evidence="5 6">
    <name type="scientific">Hanstruepera neustonica</name>
    <dbReference type="NCBI Taxonomy" id="1445657"/>
    <lineage>
        <taxon>Bacteria</taxon>
        <taxon>Pseudomonadati</taxon>
        <taxon>Bacteroidota</taxon>
        <taxon>Flavobacteriia</taxon>
        <taxon>Flavobacteriales</taxon>
        <taxon>Flavobacteriaceae</taxon>
        <taxon>Hanstruepera</taxon>
    </lineage>
</organism>
<protein>
    <recommendedName>
        <fullName evidence="7">RNA-binding protein</fullName>
    </recommendedName>
</protein>
<feature type="transmembrane region" description="Helical" evidence="2">
    <location>
        <begin position="12"/>
        <end position="31"/>
    </location>
</feature>
<name>A0A2K1DXB6_9FLAO</name>
<feature type="domain" description="Secretion system C-terminal sorting" evidence="4">
    <location>
        <begin position="514"/>
        <end position="582"/>
    </location>
</feature>
<dbReference type="InterPro" id="IPR013517">
    <property type="entry name" value="FG-GAP"/>
</dbReference>
<dbReference type="PANTHER" id="PTHR16026">
    <property type="entry name" value="CARTILAGE ACIDIC PROTEIN 1"/>
    <property type="match status" value="1"/>
</dbReference>
<dbReference type="EMBL" id="POWF01000007">
    <property type="protein sequence ID" value="PNQ72681.1"/>
    <property type="molecule type" value="Genomic_DNA"/>
</dbReference>
<evidence type="ECO:0000256" key="1">
    <source>
        <dbReference type="ARBA" id="ARBA00022729"/>
    </source>
</evidence>
<evidence type="ECO:0000313" key="6">
    <source>
        <dbReference type="Proteomes" id="UP000236641"/>
    </source>
</evidence>
<accession>A0A2K1DXB6</accession>
<dbReference type="Pfam" id="PF13517">
    <property type="entry name" value="FG-GAP_3"/>
    <property type="match status" value="2"/>
</dbReference>
<dbReference type="Proteomes" id="UP000236641">
    <property type="component" value="Unassembled WGS sequence"/>
</dbReference>
<feature type="domain" description="ASPIC/UnbV" evidence="3">
    <location>
        <begin position="426"/>
        <end position="492"/>
    </location>
</feature>
<keyword evidence="1" id="KW-0732">Signal</keyword>
<gene>
    <name evidence="5" type="ORF">C1T31_11095</name>
</gene>
<keyword evidence="2" id="KW-0812">Transmembrane</keyword>
<keyword evidence="2" id="KW-1133">Transmembrane helix</keyword>
<dbReference type="PANTHER" id="PTHR16026:SF0">
    <property type="entry name" value="CARTILAGE ACIDIC PROTEIN 1"/>
    <property type="match status" value="1"/>
</dbReference>
<dbReference type="SUPFAM" id="SSF69318">
    <property type="entry name" value="Integrin alpha N-terminal domain"/>
    <property type="match status" value="2"/>
</dbReference>